<organism evidence="1">
    <name type="scientific">marine sediment metagenome</name>
    <dbReference type="NCBI Taxonomy" id="412755"/>
    <lineage>
        <taxon>unclassified sequences</taxon>
        <taxon>metagenomes</taxon>
        <taxon>ecological metagenomes</taxon>
    </lineage>
</organism>
<sequence>MARIAPEVEEIQGMTFPFCFKSRITEINEDRIRIWWDNAPDINITVACGAKVRKVSIIPAPWLRDYEIELRIPKGAI</sequence>
<dbReference type="AlphaFoldDB" id="A0A0F8ZMS0"/>
<comment type="caution">
    <text evidence="1">The sequence shown here is derived from an EMBL/GenBank/DDBJ whole genome shotgun (WGS) entry which is preliminary data.</text>
</comment>
<accession>A0A0F8ZMS0</accession>
<proteinExistence type="predicted"/>
<dbReference type="EMBL" id="LAZR01062576">
    <property type="protein sequence ID" value="KKK61236.1"/>
    <property type="molecule type" value="Genomic_DNA"/>
</dbReference>
<protein>
    <submittedName>
        <fullName evidence="1">Uncharacterized protein</fullName>
    </submittedName>
</protein>
<name>A0A0F8ZMS0_9ZZZZ</name>
<gene>
    <name evidence="1" type="ORF">LCGC14_3016360</name>
</gene>
<evidence type="ECO:0000313" key="1">
    <source>
        <dbReference type="EMBL" id="KKK61236.1"/>
    </source>
</evidence>
<reference evidence="1" key="1">
    <citation type="journal article" date="2015" name="Nature">
        <title>Complex archaea that bridge the gap between prokaryotes and eukaryotes.</title>
        <authorList>
            <person name="Spang A."/>
            <person name="Saw J.H."/>
            <person name="Jorgensen S.L."/>
            <person name="Zaremba-Niedzwiedzka K."/>
            <person name="Martijn J."/>
            <person name="Lind A.E."/>
            <person name="van Eijk R."/>
            <person name="Schleper C."/>
            <person name="Guy L."/>
            <person name="Ettema T.J."/>
        </authorList>
    </citation>
    <scope>NUCLEOTIDE SEQUENCE</scope>
</reference>